<organism evidence="1 2">
    <name type="scientific">Podospora comata</name>
    <dbReference type="NCBI Taxonomy" id="48703"/>
    <lineage>
        <taxon>Eukaryota</taxon>
        <taxon>Fungi</taxon>
        <taxon>Dikarya</taxon>
        <taxon>Ascomycota</taxon>
        <taxon>Pezizomycotina</taxon>
        <taxon>Sordariomycetes</taxon>
        <taxon>Sordariomycetidae</taxon>
        <taxon>Sordariales</taxon>
        <taxon>Podosporaceae</taxon>
        <taxon>Podospora</taxon>
    </lineage>
</organism>
<evidence type="ECO:0000313" key="1">
    <source>
        <dbReference type="EMBL" id="VBB76681.1"/>
    </source>
</evidence>
<gene>
    <name evidence="1" type="ORF">PODCO_300947</name>
</gene>
<reference evidence="1" key="1">
    <citation type="submission" date="2018-02" db="EMBL/GenBank/DDBJ databases">
        <authorList>
            <person name="Silar P."/>
        </authorList>
    </citation>
    <scope>NUCLEOTIDE SEQUENCE [LARGE SCALE GENOMIC DNA]</scope>
    <source>
        <strain evidence="1">T</strain>
    </source>
</reference>
<dbReference type="EMBL" id="LR026966">
    <property type="protein sequence ID" value="VBB76681.1"/>
    <property type="molecule type" value="Genomic_DNA"/>
</dbReference>
<protein>
    <submittedName>
        <fullName evidence="1">Uncharacterized protein</fullName>
    </submittedName>
</protein>
<sequence>MSCKPPNLSPCVTRAVISELGTHGSIQANNLQWPRSL</sequence>
<name>A0ABY6S5D4_PODCO</name>
<proteinExistence type="predicted"/>
<dbReference type="Proteomes" id="UP000280685">
    <property type="component" value="Chromosome 3"/>
</dbReference>
<keyword evidence="2" id="KW-1185">Reference proteome</keyword>
<accession>A0ABY6S5D4</accession>
<evidence type="ECO:0000313" key="2">
    <source>
        <dbReference type="Proteomes" id="UP000280685"/>
    </source>
</evidence>